<name>A0A916YZW3_9BACT</name>
<dbReference type="RefSeq" id="WP_188768202.1">
    <property type="nucleotide sequence ID" value="NZ_BMKK01000008.1"/>
</dbReference>
<proteinExistence type="predicted"/>
<dbReference type="Proteomes" id="UP000609064">
    <property type="component" value="Unassembled WGS sequence"/>
</dbReference>
<evidence type="ECO:0000256" key="1">
    <source>
        <dbReference type="SAM" id="MobiDB-lite"/>
    </source>
</evidence>
<evidence type="ECO:0000313" key="2">
    <source>
        <dbReference type="EMBL" id="GGD69800.1"/>
    </source>
</evidence>
<dbReference type="EMBL" id="BMKK01000008">
    <property type="protein sequence ID" value="GGD69800.1"/>
    <property type="molecule type" value="Genomic_DNA"/>
</dbReference>
<evidence type="ECO:0008006" key="4">
    <source>
        <dbReference type="Google" id="ProtNLM"/>
    </source>
</evidence>
<protein>
    <recommendedName>
        <fullName evidence="4">DUF4834 domain-containing protein</fullName>
    </recommendedName>
</protein>
<reference evidence="2" key="2">
    <citation type="submission" date="2020-09" db="EMBL/GenBank/DDBJ databases">
        <authorList>
            <person name="Sun Q."/>
            <person name="Zhou Y."/>
        </authorList>
    </citation>
    <scope>NUCLEOTIDE SEQUENCE</scope>
    <source>
        <strain evidence="2">CGMCC 1.15958</strain>
    </source>
</reference>
<comment type="caution">
    <text evidence="2">The sequence shown here is derived from an EMBL/GenBank/DDBJ whole genome shotgun (WGS) entry which is preliminary data.</text>
</comment>
<feature type="region of interest" description="Disordered" evidence="1">
    <location>
        <begin position="42"/>
        <end position="77"/>
    </location>
</feature>
<dbReference type="AlphaFoldDB" id="A0A916YZW3"/>
<feature type="compositionally biased region" description="Basic and acidic residues" evidence="1">
    <location>
        <begin position="42"/>
        <end position="53"/>
    </location>
</feature>
<accession>A0A916YZW3</accession>
<organism evidence="2 3">
    <name type="scientific">Emticicia aquatilis</name>
    <dbReference type="NCBI Taxonomy" id="1537369"/>
    <lineage>
        <taxon>Bacteria</taxon>
        <taxon>Pseudomonadati</taxon>
        <taxon>Bacteroidota</taxon>
        <taxon>Cytophagia</taxon>
        <taxon>Cytophagales</taxon>
        <taxon>Leadbetterellaceae</taxon>
        <taxon>Emticicia</taxon>
    </lineage>
</organism>
<evidence type="ECO:0000313" key="3">
    <source>
        <dbReference type="Proteomes" id="UP000609064"/>
    </source>
</evidence>
<keyword evidence="3" id="KW-1185">Reference proteome</keyword>
<sequence>MKYIILILLAIAFVPAIRRFLFEILVGNQIAKQQKRYNDFMEKERGKEGEIKVKTPPTNSKSKGFEGGQYVDYEEVK</sequence>
<gene>
    <name evidence="2" type="ORF">GCM10011514_37360</name>
</gene>
<reference evidence="2" key="1">
    <citation type="journal article" date="2014" name="Int. J. Syst. Evol. Microbiol.">
        <title>Complete genome sequence of Corynebacterium casei LMG S-19264T (=DSM 44701T), isolated from a smear-ripened cheese.</title>
        <authorList>
            <consortium name="US DOE Joint Genome Institute (JGI-PGF)"/>
            <person name="Walter F."/>
            <person name="Albersmeier A."/>
            <person name="Kalinowski J."/>
            <person name="Ruckert C."/>
        </authorList>
    </citation>
    <scope>NUCLEOTIDE SEQUENCE</scope>
    <source>
        <strain evidence="2">CGMCC 1.15958</strain>
    </source>
</reference>